<keyword evidence="1" id="KW-0472">Membrane</keyword>
<gene>
    <name evidence="2" type="ORF">LSH36_537g00001</name>
</gene>
<comment type="caution">
    <text evidence="2">The sequence shown here is derived from an EMBL/GenBank/DDBJ whole genome shotgun (WGS) entry which is preliminary data.</text>
</comment>
<dbReference type="InterPro" id="IPR029033">
    <property type="entry name" value="His_PPase_superfam"/>
</dbReference>
<dbReference type="Pfam" id="PF00300">
    <property type="entry name" value="His_Phos_1"/>
    <property type="match status" value="1"/>
</dbReference>
<dbReference type="Proteomes" id="UP001208570">
    <property type="component" value="Unassembled WGS sequence"/>
</dbReference>
<dbReference type="InterPro" id="IPR051710">
    <property type="entry name" value="Phosphatase_SH3-domain"/>
</dbReference>
<reference evidence="2" key="1">
    <citation type="journal article" date="2023" name="Mol. Biol. Evol.">
        <title>Third-Generation Sequencing Reveals the Adaptive Role of the Epigenome in Three Deep-Sea Polychaetes.</title>
        <authorList>
            <person name="Perez M."/>
            <person name="Aroh O."/>
            <person name="Sun Y."/>
            <person name="Lan Y."/>
            <person name="Juniper S.K."/>
            <person name="Young C.R."/>
            <person name="Angers B."/>
            <person name="Qian P.Y."/>
        </authorList>
    </citation>
    <scope>NUCLEOTIDE SEQUENCE</scope>
    <source>
        <strain evidence="2">P08H-3</strain>
    </source>
</reference>
<dbReference type="SUPFAM" id="SSF53254">
    <property type="entry name" value="Phosphoglycerate mutase-like"/>
    <property type="match status" value="1"/>
</dbReference>
<name>A0AAD9J7R0_9ANNE</name>
<protein>
    <recommendedName>
        <fullName evidence="4">Protein UBASH3A-like protein</fullName>
    </recommendedName>
</protein>
<dbReference type="PANTHER" id="PTHR16469:SF27">
    <property type="entry name" value="UBIQUITIN-ASSOCIATED AND SH3 DOMAIN-CONTAINING BA-RELATED"/>
    <property type="match status" value="1"/>
</dbReference>
<keyword evidence="1" id="KW-1133">Transmembrane helix</keyword>
<dbReference type="Gene3D" id="3.40.50.1240">
    <property type="entry name" value="Phosphoglycerate mutase-like"/>
    <property type="match status" value="1"/>
</dbReference>
<dbReference type="PANTHER" id="PTHR16469">
    <property type="entry name" value="UBIQUITIN-ASSOCIATED AND SH3 DOMAIN-CONTAINING BA-RELATED"/>
    <property type="match status" value="1"/>
</dbReference>
<evidence type="ECO:0000313" key="2">
    <source>
        <dbReference type="EMBL" id="KAK2147752.1"/>
    </source>
</evidence>
<dbReference type="EMBL" id="JAODUP010000537">
    <property type="protein sequence ID" value="KAK2147752.1"/>
    <property type="molecule type" value="Genomic_DNA"/>
</dbReference>
<feature type="transmembrane region" description="Helical" evidence="1">
    <location>
        <begin position="5"/>
        <end position="27"/>
    </location>
</feature>
<proteinExistence type="predicted"/>
<dbReference type="CDD" id="cd07040">
    <property type="entry name" value="HP"/>
    <property type="match status" value="1"/>
</dbReference>
<dbReference type="AlphaFoldDB" id="A0AAD9J7R0"/>
<accession>A0AAD9J7R0</accession>
<organism evidence="2 3">
    <name type="scientific">Paralvinella palmiformis</name>
    <dbReference type="NCBI Taxonomy" id="53620"/>
    <lineage>
        <taxon>Eukaryota</taxon>
        <taxon>Metazoa</taxon>
        <taxon>Spiralia</taxon>
        <taxon>Lophotrochozoa</taxon>
        <taxon>Annelida</taxon>
        <taxon>Polychaeta</taxon>
        <taxon>Sedentaria</taxon>
        <taxon>Canalipalpata</taxon>
        <taxon>Terebellida</taxon>
        <taxon>Terebelliformia</taxon>
        <taxon>Alvinellidae</taxon>
        <taxon>Paralvinella</taxon>
    </lineage>
</organism>
<evidence type="ECO:0008006" key="4">
    <source>
        <dbReference type="Google" id="ProtNLM"/>
    </source>
</evidence>
<dbReference type="InterPro" id="IPR013078">
    <property type="entry name" value="His_Pase_superF_clade-1"/>
</dbReference>
<evidence type="ECO:0000256" key="1">
    <source>
        <dbReference type="SAM" id="Phobius"/>
    </source>
</evidence>
<keyword evidence="3" id="KW-1185">Reference proteome</keyword>
<sequence>MKAELIICGTVFFSTVMIIVFYEYFYYVGVKVIESVSVGHFGSNTLFSGDFRNVNVNSAVASVIGKYLLMNYTKDQMIFDYFNASEVVQGDTDYWRRGVNGRKMSRDDDEDRVCNKTGRSRRRIYVIRHTEKLSKIIPNWVKLAFDKHGHFLREIGVKISHVYSSPALRCIESANSILLGMNMNVVINVEPALLEWFKWYHYLHDLDLEELRRFHLNVNVSYKPFIALDEIDLNEDRLDEYKRCYELTKWIANRHKQEGGDILIVGHLSTMETVTRQMSGGRPLGYKKFMSHVYDKPFGLITVLEENCSLNGSWRKVLPPVLPITWHARLLWDMKKMIELLLA</sequence>
<keyword evidence="1" id="KW-0812">Transmembrane</keyword>
<evidence type="ECO:0000313" key="3">
    <source>
        <dbReference type="Proteomes" id="UP001208570"/>
    </source>
</evidence>